<evidence type="ECO:0000256" key="1">
    <source>
        <dbReference type="SAM" id="MobiDB-lite"/>
    </source>
</evidence>
<gene>
    <name evidence="3" type="ORF">GCM10009539_23650</name>
</gene>
<feature type="transmembrane region" description="Helical" evidence="2">
    <location>
        <begin position="23"/>
        <end position="39"/>
    </location>
</feature>
<dbReference type="Proteomes" id="UP001500967">
    <property type="component" value="Unassembled WGS sequence"/>
</dbReference>
<name>A0ABP3DNL1_9ACTN</name>
<accession>A0ABP3DNL1</accession>
<keyword evidence="4" id="KW-1185">Reference proteome</keyword>
<evidence type="ECO:0000256" key="2">
    <source>
        <dbReference type="SAM" id="Phobius"/>
    </source>
</evidence>
<organism evidence="3 4">
    <name type="scientific">Cryptosporangium japonicum</name>
    <dbReference type="NCBI Taxonomy" id="80872"/>
    <lineage>
        <taxon>Bacteria</taxon>
        <taxon>Bacillati</taxon>
        <taxon>Actinomycetota</taxon>
        <taxon>Actinomycetes</taxon>
        <taxon>Cryptosporangiales</taxon>
        <taxon>Cryptosporangiaceae</taxon>
        <taxon>Cryptosporangium</taxon>
    </lineage>
</organism>
<protein>
    <submittedName>
        <fullName evidence="3">Uncharacterized protein</fullName>
    </submittedName>
</protein>
<evidence type="ECO:0000313" key="4">
    <source>
        <dbReference type="Proteomes" id="UP001500967"/>
    </source>
</evidence>
<proteinExistence type="predicted"/>
<keyword evidence="2" id="KW-1133">Transmembrane helix</keyword>
<sequence length="241" mass="24618">MAICLLVLLSLRGTRPGAPARMGAIVAGIVMLLALMVGLRAHDLTNPRSDDQQTSVALRPTTAQPFGNAEVSGDPQRGLTVRPPATATDTAGAYISDARFCDGRLDAHVRIDPTETAPGTTTGTDTTDAVPVASNGPAGLVLGVRAGSDPAEPPALSIRYTPEDQQVRLVGADGTALGSLTSAAAEPSIRVDLRDSKAEVWFDGQPMTSGAIPVAGGCGAVRFSAWGGSAALRDLVIQPAN</sequence>
<dbReference type="EMBL" id="BAAAGX010000009">
    <property type="protein sequence ID" value="GAA0237653.1"/>
    <property type="molecule type" value="Genomic_DNA"/>
</dbReference>
<feature type="region of interest" description="Disordered" evidence="1">
    <location>
        <begin position="113"/>
        <end position="133"/>
    </location>
</feature>
<keyword evidence="2" id="KW-0812">Transmembrane</keyword>
<comment type="caution">
    <text evidence="3">The sequence shown here is derived from an EMBL/GenBank/DDBJ whole genome shotgun (WGS) entry which is preliminary data.</text>
</comment>
<reference evidence="4" key="1">
    <citation type="journal article" date="2019" name="Int. J. Syst. Evol. Microbiol.">
        <title>The Global Catalogue of Microorganisms (GCM) 10K type strain sequencing project: providing services to taxonomists for standard genome sequencing and annotation.</title>
        <authorList>
            <consortium name="The Broad Institute Genomics Platform"/>
            <consortium name="The Broad Institute Genome Sequencing Center for Infectious Disease"/>
            <person name="Wu L."/>
            <person name="Ma J."/>
        </authorList>
    </citation>
    <scope>NUCLEOTIDE SEQUENCE [LARGE SCALE GENOMIC DNA]</scope>
    <source>
        <strain evidence="4">JCM 10425</strain>
    </source>
</reference>
<evidence type="ECO:0000313" key="3">
    <source>
        <dbReference type="EMBL" id="GAA0237653.1"/>
    </source>
</evidence>
<keyword evidence="2" id="KW-0472">Membrane</keyword>
<feature type="region of interest" description="Disordered" evidence="1">
    <location>
        <begin position="60"/>
        <end position="85"/>
    </location>
</feature>
<feature type="compositionally biased region" description="Low complexity" evidence="1">
    <location>
        <begin position="114"/>
        <end position="133"/>
    </location>
</feature>